<dbReference type="EC" id="2.7.13.3" evidence="3"/>
<keyword evidence="4" id="KW-0808">Transferase</keyword>
<comment type="subcellular location">
    <subcellularLocation>
        <location evidence="2">Membrane</location>
        <topology evidence="2">Multi-pass membrane protein</topology>
    </subcellularLocation>
</comment>
<dbReference type="InterPro" id="IPR013767">
    <property type="entry name" value="PAS_fold"/>
</dbReference>
<comment type="caution">
    <text evidence="15">The sequence shown here is derived from an EMBL/GenBank/DDBJ whole genome shotgun (WGS) entry which is preliminary data.</text>
</comment>
<evidence type="ECO:0000256" key="3">
    <source>
        <dbReference type="ARBA" id="ARBA00012438"/>
    </source>
</evidence>
<dbReference type="PROSITE" id="PS50885">
    <property type="entry name" value="HAMP"/>
    <property type="match status" value="1"/>
</dbReference>
<protein>
    <recommendedName>
        <fullName evidence="3">histidine kinase</fullName>
        <ecNumber evidence="3">2.7.13.3</ecNumber>
    </recommendedName>
</protein>
<keyword evidence="5 12" id="KW-0812">Transmembrane</keyword>
<keyword evidence="6" id="KW-0547">Nucleotide-binding</keyword>
<dbReference type="GO" id="GO:0016301">
    <property type="term" value="F:kinase activity"/>
    <property type="evidence" value="ECO:0007669"/>
    <property type="project" value="UniProtKB-KW"/>
</dbReference>
<comment type="catalytic activity">
    <reaction evidence="1">
        <text>ATP + protein L-histidine = ADP + protein N-phospho-L-histidine.</text>
        <dbReference type="EC" id="2.7.13.3"/>
    </reaction>
</comment>
<dbReference type="InterPro" id="IPR050351">
    <property type="entry name" value="BphY/WalK/GraS-like"/>
</dbReference>
<sequence>MLQSIRFRMSLVFVLFFVVLFESVGVFFVHQIEHSDLVSSQDKLTMPTYLRNQIVNGMDNPEDSDAQKGMKRAITDFDDRMVDNVVVYDQEGKIITDQHDLKKKGPVTTRLDTNTKMALRGDLAYRKVRTNDGAQGQEVIVTNVLKGSDNQTVGAVVVYGNLHQIYSNARRIMWLFILAGVLTVIAAFYLAVILSRTVTRPIEQISKQTARITAGDYAMVNKIGGSNEIAQLAQSVNVMSQKIASSTEMISNEKNRLYSVLHHMNDGVLLTDARGRLTIINQAASNYLKINEYETLGKPVFDILDMPEYQNIRDLIKTKSLSRWTWGIELLKFEFR</sequence>
<feature type="domain" description="HAMP" evidence="14">
    <location>
        <begin position="196"/>
        <end position="248"/>
    </location>
</feature>
<keyword evidence="8" id="KW-0067">ATP-binding</keyword>
<dbReference type="PANTHER" id="PTHR42878:SF7">
    <property type="entry name" value="SENSOR HISTIDINE KINASE GLRK"/>
    <property type="match status" value="1"/>
</dbReference>
<reference evidence="15 16" key="1">
    <citation type="submission" date="2022-06" db="EMBL/GenBank/DDBJ databases">
        <title>Fructobacillus taiwanensis sp. nov., isolated from the honeybee.</title>
        <authorList>
            <person name="Chen Y.-S."/>
            <person name="Wang L.-T."/>
            <person name="Lee Y.-S."/>
            <person name="Chang Y.-C."/>
            <person name="Wu H.-C."/>
            <person name="Liao C.-Y."/>
            <person name="Chen W.-H."/>
            <person name="Deng J.-N."/>
            <person name="Wang Y.-H."/>
        </authorList>
    </citation>
    <scope>NUCLEOTIDE SEQUENCE [LARGE SCALE GENOMIC DNA]</scope>
    <source>
        <strain evidence="15 16">W13</strain>
    </source>
</reference>
<dbReference type="InterPro" id="IPR035965">
    <property type="entry name" value="PAS-like_dom_sf"/>
</dbReference>
<dbReference type="PANTHER" id="PTHR42878">
    <property type="entry name" value="TWO-COMPONENT HISTIDINE KINASE"/>
    <property type="match status" value="1"/>
</dbReference>
<dbReference type="CDD" id="cd06225">
    <property type="entry name" value="HAMP"/>
    <property type="match status" value="1"/>
</dbReference>
<dbReference type="InterPro" id="IPR000014">
    <property type="entry name" value="PAS"/>
</dbReference>
<keyword evidence="16" id="KW-1185">Reference proteome</keyword>
<evidence type="ECO:0000256" key="2">
    <source>
        <dbReference type="ARBA" id="ARBA00004141"/>
    </source>
</evidence>
<dbReference type="SMART" id="SM00091">
    <property type="entry name" value="PAS"/>
    <property type="match status" value="1"/>
</dbReference>
<evidence type="ECO:0000256" key="11">
    <source>
        <dbReference type="ARBA" id="ARBA00023136"/>
    </source>
</evidence>
<dbReference type="PROSITE" id="PS50112">
    <property type="entry name" value="PAS"/>
    <property type="match status" value="1"/>
</dbReference>
<evidence type="ECO:0000259" key="13">
    <source>
        <dbReference type="PROSITE" id="PS50112"/>
    </source>
</evidence>
<evidence type="ECO:0000256" key="10">
    <source>
        <dbReference type="ARBA" id="ARBA00023012"/>
    </source>
</evidence>
<feature type="domain" description="PAS" evidence="13">
    <location>
        <begin position="253"/>
        <end position="317"/>
    </location>
</feature>
<evidence type="ECO:0000256" key="7">
    <source>
        <dbReference type="ARBA" id="ARBA00022777"/>
    </source>
</evidence>
<keyword evidence="10" id="KW-0902">Two-component regulatory system</keyword>
<gene>
    <name evidence="15" type="ORF">NFX39_04920</name>
</gene>
<evidence type="ECO:0000259" key="14">
    <source>
        <dbReference type="PROSITE" id="PS50885"/>
    </source>
</evidence>
<evidence type="ECO:0000256" key="1">
    <source>
        <dbReference type="ARBA" id="ARBA00000085"/>
    </source>
</evidence>
<dbReference type="RefSeq" id="WP_252443568.1">
    <property type="nucleotide sequence ID" value="NZ_JAMWYK010000005.1"/>
</dbReference>
<keyword evidence="9 12" id="KW-1133">Transmembrane helix</keyword>
<dbReference type="SMART" id="SM00304">
    <property type="entry name" value="HAMP"/>
    <property type="match status" value="1"/>
</dbReference>
<name>A0ABT0ZR00_9LACO</name>
<dbReference type="Pfam" id="PF00672">
    <property type="entry name" value="HAMP"/>
    <property type="match status" value="1"/>
</dbReference>
<dbReference type="Pfam" id="PF00989">
    <property type="entry name" value="PAS"/>
    <property type="match status" value="1"/>
</dbReference>
<evidence type="ECO:0000256" key="5">
    <source>
        <dbReference type="ARBA" id="ARBA00022692"/>
    </source>
</evidence>
<keyword evidence="7 15" id="KW-0418">Kinase</keyword>
<evidence type="ECO:0000256" key="4">
    <source>
        <dbReference type="ARBA" id="ARBA00022679"/>
    </source>
</evidence>
<dbReference type="SUPFAM" id="SSF55785">
    <property type="entry name" value="PYP-like sensor domain (PAS domain)"/>
    <property type="match status" value="1"/>
</dbReference>
<evidence type="ECO:0000313" key="16">
    <source>
        <dbReference type="Proteomes" id="UP001523234"/>
    </source>
</evidence>
<evidence type="ECO:0000256" key="8">
    <source>
        <dbReference type="ARBA" id="ARBA00022840"/>
    </source>
</evidence>
<dbReference type="Proteomes" id="UP001523234">
    <property type="component" value="Unassembled WGS sequence"/>
</dbReference>
<dbReference type="Gene3D" id="1.10.8.500">
    <property type="entry name" value="HAMP domain in histidine kinase"/>
    <property type="match status" value="1"/>
</dbReference>
<accession>A0ABT0ZR00</accession>
<evidence type="ECO:0000256" key="9">
    <source>
        <dbReference type="ARBA" id="ARBA00022989"/>
    </source>
</evidence>
<dbReference type="Gene3D" id="3.30.450.20">
    <property type="entry name" value="PAS domain"/>
    <property type="match status" value="2"/>
</dbReference>
<dbReference type="CDD" id="cd00130">
    <property type="entry name" value="PAS"/>
    <property type="match status" value="1"/>
</dbReference>
<proteinExistence type="predicted"/>
<evidence type="ECO:0000313" key="15">
    <source>
        <dbReference type="EMBL" id="MCO0832421.1"/>
    </source>
</evidence>
<dbReference type="EMBL" id="JAMWYK010000005">
    <property type="protein sequence ID" value="MCO0832421.1"/>
    <property type="molecule type" value="Genomic_DNA"/>
</dbReference>
<keyword evidence="11 12" id="KW-0472">Membrane</keyword>
<feature type="transmembrane region" description="Helical" evidence="12">
    <location>
        <begin position="172"/>
        <end position="194"/>
    </location>
</feature>
<evidence type="ECO:0000256" key="12">
    <source>
        <dbReference type="SAM" id="Phobius"/>
    </source>
</evidence>
<dbReference type="SUPFAM" id="SSF158472">
    <property type="entry name" value="HAMP domain-like"/>
    <property type="match status" value="1"/>
</dbReference>
<organism evidence="15 16">
    <name type="scientific">Fructobacillus apis</name>
    <dbReference type="NCBI Taxonomy" id="2935017"/>
    <lineage>
        <taxon>Bacteria</taxon>
        <taxon>Bacillati</taxon>
        <taxon>Bacillota</taxon>
        <taxon>Bacilli</taxon>
        <taxon>Lactobacillales</taxon>
        <taxon>Lactobacillaceae</taxon>
        <taxon>Fructobacillus</taxon>
    </lineage>
</organism>
<evidence type="ECO:0000256" key="6">
    <source>
        <dbReference type="ARBA" id="ARBA00022741"/>
    </source>
</evidence>
<dbReference type="InterPro" id="IPR003660">
    <property type="entry name" value="HAMP_dom"/>
</dbReference>